<dbReference type="Proteomes" id="UP000305883">
    <property type="component" value="Unassembled WGS sequence"/>
</dbReference>
<evidence type="ECO:0000313" key="1">
    <source>
        <dbReference type="EMBL" id="TID03794.1"/>
    </source>
</evidence>
<dbReference type="OrthoDB" id="1744869at2759"/>
<reference evidence="1 2" key="1">
    <citation type="journal article" date="2019" name="Genome Biol. Evol.">
        <title>Genomic Plasticity Mediated by Transposable Elements in the Plant Pathogenic Fungus Colletotrichum higginsianum.</title>
        <authorList>
            <person name="Tsushima A."/>
            <person name="Gan P."/>
            <person name="Kumakura N."/>
            <person name="Narusaka M."/>
            <person name="Takano Y."/>
            <person name="Narusaka Y."/>
            <person name="Shirasu K."/>
        </authorList>
    </citation>
    <scope>NUCLEOTIDE SEQUENCE [LARGE SCALE GENOMIC DNA]</scope>
    <source>
        <strain evidence="1 2">MAFF305635-RFP</strain>
    </source>
</reference>
<evidence type="ECO:0000313" key="2">
    <source>
        <dbReference type="Proteomes" id="UP000305883"/>
    </source>
</evidence>
<organism evidence="1 2">
    <name type="scientific">Colletotrichum higginsianum</name>
    <dbReference type="NCBI Taxonomy" id="80884"/>
    <lineage>
        <taxon>Eukaryota</taxon>
        <taxon>Fungi</taxon>
        <taxon>Dikarya</taxon>
        <taxon>Ascomycota</taxon>
        <taxon>Pezizomycotina</taxon>
        <taxon>Sordariomycetes</taxon>
        <taxon>Hypocreomycetidae</taxon>
        <taxon>Glomerellales</taxon>
        <taxon>Glomerellaceae</taxon>
        <taxon>Colletotrichum</taxon>
        <taxon>Colletotrichum destructivum species complex</taxon>
    </lineage>
</organism>
<sequence>MEGIVKANPSNFIRYTTGKQVRLKVTRRNNRIACFSVHGNAKSHKYGLVHEVNQHFKKLRRTGLQYQSSLVVLASQQYASWLEDEQFMSALVEPFATAPRGSDLEGRKLPQDIHVLAAAVDGLHPLRVFGDTPHGFSFYYANMKNTMSHMWRDKPDLPDEPKSYIGFHSGASHFGAMVSCKLPLANTVFQNGRQTTMFASRWRNSGPTTGLQKMRWMEKRTHNVHFWDPDNQNKYNIQSPLVPITAPRKILAGLGNIVSLVEVGGEETPASTELEKAVNELYVRRSKEGHTFPPGPVGVWALVQPPGPKQSQDLDILQEWFDLSSQTQDVHEEWELALEFKDHIRCHLQHHGRLYKILSGGGGWGKKRGLLSLDPDIAYSLSPGDEGLDSFIRSFESRNDGSAEQDRSIGQDVVAPGSYIQYFITPPFSARPKLTRASGSALSIAFGVSESETVEEQPLTHGSSEWTVIPQHFGAVSSLGIFIKSDGHRNGSGSKLSVPGSWFGYLKATEEDCTTKSLKATIPPRPFKKP</sequence>
<accession>A0A4T0WE40</accession>
<dbReference type="AlphaFoldDB" id="A0A4T0WE40"/>
<dbReference type="EMBL" id="MWPZ01000002">
    <property type="protein sequence ID" value="TID03794.1"/>
    <property type="molecule type" value="Genomic_DNA"/>
</dbReference>
<protein>
    <recommendedName>
        <fullName evidence="3">V-type c subunit family protein</fullName>
    </recommendedName>
</protein>
<gene>
    <name evidence="1" type="ORF">CH35J_002685</name>
</gene>
<comment type="caution">
    <text evidence="1">The sequence shown here is derived from an EMBL/GenBank/DDBJ whole genome shotgun (WGS) entry which is preliminary data.</text>
</comment>
<proteinExistence type="predicted"/>
<name>A0A4T0WE40_9PEZI</name>
<evidence type="ECO:0008006" key="3">
    <source>
        <dbReference type="Google" id="ProtNLM"/>
    </source>
</evidence>